<feature type="compositionally biased region" description="Polar residues" evidence="11">
    <location>
        <begin position="1"/>
        <end position="17"/>
    </location>
</feature>
<gene>
    <name evidence="15" type="ORF">BDW02DRAFT_579576</name>
</gene>
<keyword evidence="5" id="KW-0862">Zinc</keyword>
<feature type="domain" description="C2H2-type" evidence="14">
    <location>
        <begin position="24"/>
        <end position="51"/>
    </location>
</feature>
<keyword evidence="6" id="KW-0805">Transcription regulation</keyword>
<evidence type="ECO:0008006" key="17">
    <source>
        <dbReference type="Google" id="ProtNLM"/>
    </source>
</evidence>
<dbReference type="Proteomes" id="UP000800040">
    <property type="component" value="Unassembled WGS sequence"/>
</dbReference>
<evidence type="ECO:0000256" key="11">
    <source>
        <dbReference type="SAM" id="MobiDB-lite"/>
    </source>
</evidence>
<dbReference type="GO" id="GO:0003677">
    <property type="term" value="F:DNA binding"/>
    <property type="evidence" value="ECO:0007669"/>
    <property type="project" value="UniProtKB-KW"/>
</dbReference>
<dbReference type="SUPFAM" id="SSF57701">
    <property type="entry name" value="Zn2/Cys6 DNA-binding domain"/>
    <property type="match status" value="1"/>
</dbReference>
<name>A0A6A5KEU6_9PLEO</name>
<evidence type="ECO:0000256" key="2">
    <source>
        <dbReference type="ARBA" id="ARBA00022723"/>
    </source>
</evidence>
<feature type="transmembrane region" description="Helical" evidence="12">
    <location>
        <begin position="784"/>
        <end position="802"/>
    </location>
</feature>
<dbReference type="GO" id="GO:0006351">
    <property type="term" value="P:DNA-templated transcription"/>
    <property type="evidence" value="ECO:0007669"/>
    <property type="project" value="InterPro"/>
</dbReference>
<dbReference type="EMBL" id="ML975301">
    <property type="protein sequence ID" value="KAF1834511.1"/>
    <property type="molecule type" value="Genomic_DNA"/>
</dbReference>
<evidence type="ECO:0000256" key="5">
    <source>
        <dbReference type="ARBA" id="ARBA00022833"/>
    </source>
</evidence>
<feature type="region of interest" description="Disordered" evidence="11">
    <location>
        <begin position="160"/>
        <end position="219"/>
    </location>
</feature>
<keyword evidence="12" id="KW-1133">Transmembrane helix</keyword>
<comment type="subcellular location">
    <subcellularLocation>
        <location evidence="1">Nucleus</location>
    </subcellularLocation>
</comment>
<evidence type="ECO:0000256" key="10">
    <source>
        <dbReference type="PROSITE-ProRule" id="PRU00042"/>
    </source>
</evidence>
<evidence type="ECO:0000256" key="1">
    <source>
        <dbReference type="ARBA" id="ARBA00004123"/>
    </source>
</evidence>
<dbReference type="FunFam" id="3.30.160.60:FF:000064">
    <property type="entry name" value="Early growth response protein 3"/>
    <property type="match status" value="1"/>
</dbReference>
<dbReference type="Gene3D" id="3.30.160.60">
    <property type="entry name" value="Classic Zinc Finger"/>
    <property type="match status" value="2"/>
</dbReference>
<dbReference type="Pfam" id="PF00096">
    <property type="entry name" value="zf-C2H2"/>
    <property type="match status" value="2"/>
</dbReference>
<evidence type="ECO:0000259" key="14">
    <source>
        <dbReference type="PROSITE" id="PS50157"/>
    </source>
</evidence>
<feature type="domain" description="Zn(2)-C6 fungal-type" evidence="13">
    <location>
        <begin position="96"/>
        <end position="125"/>
    </location>
</feature>
<keyword evidence="3" id="KW-0677">Repeat</keyword>
<reference evidence="15" key="1">
    <citation type="submission" date="2020-01" db="EMBL/GenBank/DDBJ databases">
        <authorList>
            <consortium name="DOE Joint Genome Institute"/>
            <person name="Haridas S."/>
            <person name="Albert R."/>
            <person name="Binder M."/>
            <person name="Bloem J."/>
            <person name="Labutti K."/>
            <person name="Salamov A."/>
            <person name="Andreopoulos B."/>
            <person name="Baker S.E."/>
            <person name="Barry K."/>
            <person name="Bills G."/>
            <person name="Bluhm B.H."/>
            <person name="Cannon C."/>
            <person name="Castanera R."/>
            <person name="Culley D.E."/>
            <person name="Daum C."/>
            <person name="Ezra D."/>
            <person name="Gonzalez J.B."/>
            <person name="Henrissat B."/>
            <person name="Kuo A."/>
            <person name="Liang C."/>
            <person name="Lipzen A."/>
            <person name="Lutzoni F."/>
            <person name="Magnuson J."/>
            <person name="Mondo S."/>
            <person name="Nolan M."/>
            <person name="Ohm R."/>
            <person name="Pangilinan J."/>
            <person name="Park H.-J."/>
            <person name="Ramirez L."/>
            <person name="Alfaro M."/>
            <person name="Sun H."/>
            <person name="Tritt A."/>
            <person name="Yoshinaga Y."/>
            <person name="Zwiers L.-H."/>
            <person name="Turgeon B.G."/>
            <person name="Goodwin S.B."/>
            <person name="Spatafora J.W."/>
            <person name="Crous P.W."/>
            <person name="Grigoriev I.V."/>
        </authorList>
    </citation>
    <scope>NUCLEOTIDE SEQUENCE</scope>
    <source>
        <strain evidence="15">P77</strain>
    </source>
</reference>
<keyword evidence="12" id="KW-0812">Transmembrane</keyword>
<evidence type="ECO:0000256" key="12">
    <source>
        <dbReference type="SAM" id="Phobius"/>
    </source>
</evidence>
<dbReference type="PANTHER" id="PTHR47660:SF2">
    <property type="entry name" value="TRANSCRIPTION FACTOR WITH C2H2 AND ZN(2)-CYS(6) DNA BINDING DOMAIN (EUROFUNG)"/>
    <property type="match status" value="1"/>
</dbReference>
<dbReference type="SMART" id="SM00355">
    <property type="entry name" value="ZnF_C2H2"/>
    <property type="match status" value="2"/>
</dbReference>
<dbReference type="InterPro" id="IPR013087">
    <property type="entry name" value="Znf_C2H2_type"/>
</dbReference>
<proteinExistence type="predicted"/>
<keyword evidence="2" id="KW-0479">Metal-binding</keyword>
<organism evidence="15 16">
    <name type="scientific">Decorospora gaudefroyi</name>
    <dbReference type="NCBI Taxonomy" id="184978"/>
    <lineage>
        <taxon>Eukaryota</taxon>
        <taxon>Fungi</taxon>
        <taxon>Dikarya</taxon>
        <taxon>Ascomycota</taxon>
        <taxon>Pezizomycotina</taxon>
        <taxon>Dothideomycetes</taxon>
        <taxon>Pleosporomycetidae</taxon>
        <taxon>Pleosporales</taxon>
        <taxon>Pleosporineae</taxon>
        <taxon>Pleosporaceae</taxon>
        <taxon>Decorospora</taxon>
    </lineage>
</organism>
<feature type="region of interest" description="Disordered" evidence="11">
    <location>
        <begin position="1"/>
        <end position="23"/>
    </location>
</feature>
<dbReference type="GO" id="GO:0008270">
    <property type="term" value="F:zinc ion binding"/>
    <property type="evidence" value="ECO:0007669"/>
    <property type="project" value="UniProtKB-KW"/>
</dbReference>
<dbReference type="Pfam" id="PF00172">
    <property type="entry name" value="Zn_clus"/>
    <property type="match status" value="1"/>
</dbReference>
<evidence type="ECO:0000256" key="7">
    <source>
        <dbReference type="ARBA" id="ARBA00023125"/>
    </source>
</evidence>
<dbReference type="SUPFAM" id="SSF57667">
    <property type="entry name" value="beta-beta-alpha zinc fingers"/>
    <property type="match status" value="1"/>
</dbReference>
<feature type="domain" description="C2H2-type" evidence="14">
    <location>
        <begin position="52"/>
        <end position="79"/>
    </location>
</feature>
<protein>
    <recommendedName>
        <fullName evidence="17">C6 transcription factor RegA</fullName>
    </recommendedName>
</protein>
<keyword evidence="4 10" id="KW-0863">Zinc-finger</keyword>
<dbReference type="SMART" id="SM00066">
    <property type="entry name" value="GAL4"/>
    <property type="match status" value="1"/>
</dbReference>
<evidence type="ECO:0000256" key="8">
    <source>
        <dbReference type="ARBA" id="ARBA00023163"/>
    </source>
</evidence>
<evidence type="ECO:0000256" key="3">
    <source>
        <dbReference type="ARBA" id="ARBA00022737"/>
    </source>
</evidence>
<keyword evidence="8" id="KW-0804">Transcription</keyword>
<dbReference type="OrthoDB" id="40579at2759"/>
<dbReference type="GO" id="GO:0000981">
    <property type="term" value="F:DNA-binding transcription factor activity, RNA polymerase II-specific"/>
    <property type="evidence" value="ECO:0007669"/>
    <property type="project" value="InterPro"/>
</dbReference>
<dbReference type="PROSITE" id="PS00463">
    <property type="entry name" value="ZN2_CY6_FUNGAL_1"/>
    <property type="match status" value="1"/>
</dbReference>
<evidence type="ECO:0000259" key="13">
    <source>
        <dbReference type="PROSITE" id="PS50048"/>
    </source>
</evidence>
<evidence type="ECO:0000313" key="15">
    <source>
        <dbReference type="EMBL" id="KAF1834511.1"/>
    </source>
</evidence>
<evidence type="ECO:0000256" key="4">
    <source>
        <dbReference type="ARBA" id="ARBA00022771"/>
    </source>
</evidence>
<keyword evidence="16" id="KW-1185">Reference proteome</keyword>
<dbReference type="PANTHER" id="PTHR47660">
    <property type="entry name" value="TRANSCRIPTION FACTOR WITH C2H2 AND ZN(2)-CYS(6) DNA BINDING DOMAIN (EUROFUNG)-RELATED-RELATED"/>
    <property type="match status" value="1"/>
</dbReference>
<keyword evidence="9" id="KW-0539">Nucleus</keyword>
<dbReference type="Gene3D" id="4.10.240.10">
    <property type="entry name" value="Zn(2)-C6 fungal-type DNA-binding domain"/>
    <property type="match status" value="1"/>
</dbReference>
<evidence type="ECO:0000256" key="9">
    <source>
        <dbReference type="ARBA" id="ARBA00023242"/>
    </source>
</evidence>
<dbReference type="PROSITE" id="PS00028">
    <property type="entry name" value="ZINC_FINGER_C2H2_1"/>
    <property type="match status" value="2"/>
</dbReference>
<dbReference type="PROSITE" id="PS50048">
    <property type="entry name" value="ZN2_CY6_FUNGAL_2"/>
    <property type="match status" value="1"/>
</dbReference>
<feature type="compositionally biased region" description="Polar residues" evidence="11">
    <location>
        <begin position="187"/>
        <end position="219"/>
    </location>
</feature>
<dbReference type="PROSITE" id="PS50157">
    <property type="entry name" value="ZINC_FINGER_C2H2_2"/>
    <property type="match status" value="2"/>
</dbReference>
<evidence type="ECO:0000313" key="16">
    <source>
        <dbReference type="Proteomes" id="UP000800040"/>
    </source>
</evidence>
<feature type="compositionally biased region" description="Polar residues" evidence="11">
    <location>
        <begin position="166"/>
        <end position="176"/>
    </location>
</feature>
<dbReference type="CDD" id="cd00067">
    <property type="entry name" value="GAL4"/>
    <property type="match status" value="1"/>
</dbReference>
<sequence>MQAEAIQSNKHTATPETEQAPRPFQCSTCKRSFTRADHLTRHVRAHTKSKPYICPVCSKGFARIDLLKRHVTNHDAEPANKRQKREIARDTRVVQACEACSSSHLRCEDEKPCTRCKKKKIPCRVPEVPAGDEIETHEIDAVHAAQDLLDLSNGFDYPSSLPAQGVSVNPPTTSETLEPRMRPPMSIANTTSISRPSVEPSSYETSMVQSTDTQPPSNTASGFPAMDQNNADQTSSLSFFENQISHLDDRLGHNPVLPDYFRNMPPFEAFLSGQATPRGIMDHNFNFDVGLTDLDLGLLDQYSFQVPFAADTPSTDAQGVEQHLPETDSTPVRAEALKQSIWRYHPQRTRDSSMAEAVNLAFTDSDRGSSRRSHITHRRVIAEKLQRVSRDRLLALVLGTCSPENVGRITSAFPSTELLDGLIQFFLSAPSLDAQSYFHLATFSPSNLSPELLACIVSAGAATIPDVSLRKLGYALHEASRMGQSKTFEEDNTAIRDLQHVRTFLLSLKVGMWSGISRKMEIAESFLQPLMTMLRRGGRFRWSTWKEIAPYPDELGQSLESKWIEWVHQESFLRLVHRAFELDRQSSMALLKPPLISYSEMQLPLPSPNNLWQAKSSATWKAAYLNTIHKNTKRPSAIECFLDLENLAQHEYASTAYLYMIWGPIWEYRQMFALTARSQPKSNNSLILSSRYQELTKQLDDFRVSSPPMSKSVEITLELMLVHLNAPLDDIQLFAGIEGQEEACSAYPGLREWTKSVTARQALWHAGQILRTAEMLPRALVCNFNAVAVYHAGLILWGYGFIKRSIMTDWNETEPSQTAIILNGDDSLSARRFIAMDRGTPSIRSPRSQGHTELSDVCGVMDDLIHLLRTRHDLSEPSPPLVGNLVQLMEGLRSAIK</sequence>
<keyword evidence="7" id="KW-0238">DNA-binding</keyword>
<dbReference type="Pfam" id="PF04082">
    <property type="entry name" value="Fungal_trans"/>
    <property type="match status" value="1"/>
</dbReference>
<dbReference type="InterPro" id="IPR036236">
    <property type="entry name" value="Znf_C2H2_sf"/>
</dbReference>
<evidence type="ECO:0000256" key="6">
    <source>
        <dbReference type="ARBA" id="ARBA00023015"/>
    </source>
</evidence>
<dbReference type="InterPro" id="IPR001138">
    <property type="entry name" value="Zn2Cys6_DnaBD"/>
</dbReference>
<dbReference type="InterPro" id="IPR007219">
    <property type="entry name" value="XnlR_reg_dom"/>
</dbReference>
<dbReference type="GO" id="GO:0005634">
    <property type="term" value="C:nucleus"/>
    <property type="evidence" value="ECO:0007669"/>
    <property type="project" value="UniProtKB-SubCell"/>
</dbReference>
<dbReference type="AlphaFoldDB" id="A0A6A5KEU6"/>
<keyword evidence="12" id="KW-0472">Membrane</keyword>
<dbReference type="InterPro" id="IPR036864">
    <property type="entry name" value="Zn2-C6_fun-type_DNA-bd_sf"/>
</dbReference>
<accession>A0A6A5KEU6</accession>